<feature type="signal peptide" evidence="2">
    <location>
        <begin position="1"/>
        <end position="16"/>
    </location>
</feature>
<keyword evidence="4" id="KW-1185">Reference proteome</keyword>
<accession>A0ABZ1CXB7</accession>
<dbReference type="RefSeq" id="XP_062791011.1">
    <property type="nucleotide sequence ID" value="XM_062934960.1"/>
</dbReference>
<feature type="chain" id="PRO_5047274728" evidence="2">
    <location>
        <begin position="17"/>
        <end position="127"/>
    </location>
</feature>
<dbReference type="GeneID" id="87955355"/>
<evidence type="ECO:0000256" key="1">
    <source>
        <dbReference type="SAM" id="MobiDB-lite"/>
    </source>
</evidence>
<protein>
    <submittedName>
        <fullName evidence="3">Uncharacterized protein</fullName>
    </submittedName>
</protein>
<reference evidence="3 4" key="1">
    <citation type="submission" date="2024-01" db="EMBL/GenBank/DDBJ databases">
        <title>Comparative genomics of Cryptococcus and Kwoniella reveals pathogenesis evolution and contrasting modes of karyotype evolution via chromosome fusion or intercentromeric recombination.</title>
        <authorList>
            <person name="Coelho M.A."/>
            <person name="David-Palma M."/>
            <person name="Shea T."/>
            <person name="Bowers K."/>
            <person name="McGinley-Smith S."/>
            <person name="Mohammad A.W."/>
            <person name="Gnirke A."/>
            <person name="Yurkov A.M."/>
            <person name="Nowrousian M."/>
            <person name="Sun S."/>
            <person name="Cuomo C.A."/>
            <person name="Heitman J."/>
        </authorList>
    </citation>
    <scope>NUCLEOTIDE SEQUENCE [LARGE SCALE GENOMIC DNA]</scope>
    <source>
        <strain evidence="3">CBS 11374</strain>
    </source>
</reference>
<evidence type="ECO:0000313" key="4">
    <source>
        <dbReference type="Proteomes" id="UP001329825"/>
    </source>
</evidence>
<feature type="region of interest" description="Disordered" evidence="1">
    <location>
        <begin position="17"/>
        <end position="44"/>
    </location>
</feature>
<dbReference type="Proteomes" id="UP001329825">
    <property type="component" value="Chromosome 4"/>
</dbReference>
<feature type="compositionally biased region" description="Low complexity" evidence="1">
    <location>
        <begin position="17"/>
        <end position="32"/>
    </location>
</feature>
<gene>
    <name evidence="3" type="ORF">IL334_003224</name>
</gene>
<evidence type="ECO:0000313" key="3">
    <source>
        <dbReference type="EMBL" id="WRT66271.1"/>
    </source>
</evidence>
<organism evidence="3 4">
    <name type="scientific">Kwoniella shivajii</name>
    <dbReference type="NCBI Taxonomy" id="564305"/>
    <lineage>
        <taxon>Eukaryota</taxon>
        <taxon>Fungi</taxon>
        <taxon>Dikarya</taxon>
        <taxon>Basidiomycota</taxon>
        <taxon>Agaricomycotina</taxon>
        <taxon>Tremellomycetes</taxon>
        <taxon>Tremellales</taxon>
        <taxon>Cryptococcaceae</taxon>
        <taxon>Kwoniella</taxon>
    </lineage>
</organism>
<proteinExistence type="predicted"/>
<dbReference type="EMBL" id="CP141884">
    <property type="protein sequence ID" value="WRT66271.1"/>
    <property type="molecule type" value="Genomic_DNA"/>
</dbReference>
<keyword evidence="2" id="KW-0732">Signal</keyword>
<name>A0ABZ1CXB7_9TREE</name>
<feature type="compositionally biased region" description="Polar residues" evidence="1">
    <location>
        <begin position="33"/>
        <end position="44"/>
    </location>
</feature>
<sequence length="127" mass="13783">MRIPILLAAQIQSTLASTSSSSTSTKESLSISGPSKLQSCTPTTFNWTSTSAPYTISIIEKSTQQTDQDQDQEELEMVTLDENKVTWIVDVVPGNQVSMLVKDSKGNTAETLSWTVEHGGIDCLDLD</sequence>
<evidence type="ECO:0000256" key="2">
    <source>
        <dbReference type="SAM" id="SignalP"/>
    </source>
</evidence>